<dbReference type="PANTHER" id="PTHR30177">
    <property type="entry name" value="GLYCINE BETAINE/L-PROLINE TRANSPORT SYSTEM PERMEASE PROTEIN PROW"/>
    <property type="match status" value="1"/>
</dbReference>
<keyword evidence="3 6" id="KW-0812">Transmembrane</keyword>
<feature type="transmembrane region" description="Helical" evidence="6">
    <location>
        <begin position="140"/>
        <end position="162"/>
    </location>
</feature>
<evidence type="ECO:0000313" key="9">
    <source>
        <dbReference type="Proteomes" id="UP000295793"/>
    </source>
</evidence>
<evidence type="ECO:0000313" key="8">
    <source>
        <dbReference type="EMBL" id="TCS36684.1"/>
    </source>
</evidence>
<dbReference type="InterPro" id="IPR051204">
    <property type="entry name" value="ABC_transp_perm/SBD"/>
</dbReference>
<accession>A0A4R3HVA0</accession>
<dbReference type="Pfam" id="PF00528">
    <property type="entry name" value="BPD_transp_1"/>
    <property type="match status" value="1"/>
</dbReference>
<evidence type="ECO:0000256" key="5">
    <source>
        <dbReference type="ARBA" id="ARBA00023136"/>
    </source>
</evidence>
<dbReference type="Gene3D" id="1.10.3720.10">
    <property type="entry name" value="MetI-like"/>
    <property type="match status" value="1"/>
</dbReference>
<name>A0A4R3HVA0_9GAMM</name>
<reference evidence="8 9" key="1">
    <citation type="submission" date="2019-03" db="EMBL/GenBank/DDBJ databases">
        <title>Genomic Encyclopedia of Archaeal and Bacterial Type Strains, Phase II (KMG-II): from individual species to whole genera.</title>
        <authorList>
            <person name="Goeker M."/>
        </authorList>
    </citation>
    <scope>NUCLEOTIDE SEQUENCE [LARGE SCALE GENOMIC DNA]</scope>
    <source>
        <strain evidence="8 9">DSM 15388</strain>
    </source>
</reference>
<feature type="transmembrane region" description="Helical" evidence="6">
    <location>
        <begin position="253"/>
        <end position="273"/>
    </location>
</feature>
<dbReference type="RefSeq" id="WP_132703707.1">
    <property type="nucleotide sequence ID" value="NZ_SLZR01000023.1"/>
</dbReference>
<dbReference type="Proteomes" id="UP000295793">
    <property type="component" value="Unassembled WGS sequence"/>
</dbReference>
<dbReference type="GO" id="GO:0031460">
    <property type="term" value="P:glycine betaine transport"/>
    <property type="evidence" value="ECO:0007669"/>
    <property type="project" value="TreeGrafter"/>
</dbReference>
<dbReference type="InterPro" id="IPR000515">
    <property type="entry name" value="MetI-like"/>
</dbReference>
<dbReference type="SUPFAM" id="SSF161098">
    <property type="entry name" value="MetI-like"/>
    <property type="match status" value="1"/>
</dbReference>
<evidence type="ECO:0000256" key="6">
    <source>
        <dbReference type="RuleBase" id="RU363032"/>
    </source>
</evidence>
<dbReference type="OrthoDB" id="9801163at2"/>
<evidence type="ECO:0000256" key="4">
    <source>
        <dbReference type="ARBA" id="ARBA00022989"/>
    </source>
</evidence>
<comment type="similarity">
    <text evidence="6">Belongs to the binding-protein-dependent transport system permease family.</text>
</comment>
<dbReference type="EMBL" id="SLZR01000023">
    <property type="protein sequence ID" value="TCS36684.1"/>
    <property type="molecule type" value="Genomic_DNA"/>
</dbReference>
<feature type="transmembrane region" description="Helical" evidence="6">
    <location>
        <begin position="79"/>
        <end position="96"/>
    </location>
</feature>
<proteinExistence type="inferred from homology"/>
<evidence type="ECO:0000256" key="2">
    <source>
        <dbReference type="ARBA" id="ARBA00022448"/>
    </source>
</evidence>
<evidence type="ECO:0000256" key="3">
    <source>
        <dbReference type="ARBA" id="ARBA00022692"/>
    </source>
</evidence>
<keyword evidence="2 6" id="KW-0813">Transport</keyword>
<gene>
    <name evidence="8" type="ORF">BCF53_1236</name>
</gene>
<dbReference type="GO" id="GO:0005886">
    <property type="term" value="C:plasma membrane"/>
    <property type="evidence" value="ECO:0007669"/>
    <property type="project" value="UniProtKB-SubCell"/>
</dbReference>
<dbReference type="AlphaFoldDB" id="A0A4R3HVA0"/>
<evidence type="ECO:0000256" key="1">
    <source>
        <dbReference type="ARBA" id="ARBA00004651"/>
    </source>
</evidence>
<sequence>MKRVNAVQLTLTVLVWGALFVLPLMGMAPNRILTPKGLSLWSDIGGTPLVVMLILGVLLTLSVLLPAKLSAQAKKLSNGLIYFFSAAIVAYLFWLAGDFAASQVELSARVRCSFGAGFWALLLLWLMSIEAVRPLAKTPLVSTLMAVIFWLPLMVLVSQSHFQYLSLFIEYRANKSAFDNAFFVHSQIVLITLVLTIVIGLWLGIRSYRSPRFGRACLSTLSILQTVPSIALFGLLLAPLSYLTKKLPFLSELGISGIGMTPAIIALLLYSLLPMVRSTQTGLKQVSPLMLEAAYGMGMSRFQCLWKVHFRLALPVILSGLRITTVQAIGLTMVAALIGAGGFGAIMFRGLSGSAIDLVLLGVIPVVIMAAAADTFFKMLVHLTEPSPKSEAATLAQGG</sequence>
<dbReference type="PROSITE" id="PS50928">
    <property type="entry name" value="ABC_TM1"/>
    <property type="match status" value="1"/>
</dbReference>
<protein>
    <submittedName>
        <fullName evidence="8">Osmoprotectant transport system permease protein</fullName>
    </submittedName>
</protein>
<organism evidence="8 9">
    <name type="scientific">Reinekea marinisedimentorum</name>
    <dbReference type="NCBI Taxonomy" id="230495"/>
    <lineage>
        <taxon>Bacteria</taxon>
        <taxon>Pseudomonadati</taxon>
        <taxon>Pseudomonadota</taxon>
        <taxon>Gammaproteobacteria</taxon>
        <taxon>Oceanospirillales</taxon>
        <taxon>Saccharospirillaceae</taxon>
        <taxon>Reinekea</taxon>
    </lineage>
</organism>
<comment type="caution">
    <text evidence="8">The sequence shown here is derived from an EMBL/GenBank/DDBJ whole genome shotgun (WGS) entry which is preliminary data.</text>
</comment>
<feature type="transmembrane region" description="Helical" evidence="6">
    <location>
        <begin position="328"/>
        <end position="348"/>
    </location>
</feature>
<keyword evidence="9" id="KW-1185">Reference proteome</keyword>
<keyword evidence="5 6" id="KW-0472">Membrane</keyword>
<feature type="transmembrane region" description="Helical" evidence="6">
    <location>
        <begin position="108"/>
        <end position="128"/>
    </location>
</feature>
<dbReference type="CDD" id="cd06261">
    <property type="entry name" value="TM_PBP2"/>
    <property type="match status" value="1"/>
</dbReference>
<evidence type="ECO:0000259" key="7">
    <source>
        <dbReference type="PROSITE" id="PS50928"/>
    </source>
</evidence>
<comment type="subcellular location">
    <subcellularLocation>
        <location evidence="1 6">Cell membrane</location>
        <topology evidence="1 6">Multi-pass membrane protein</topology>
    </subcellularLocation>
</comment>
<feature type="transmembrane region" description="Helical" evidence="6">
    <location>
        <begin position="354"/>
        <end position="373"/>
    </location>
</feature>
<dbReference type="GO" id="GO:0055085">
    <property type="term" value="P:transmembrane transport"/>
    <property type="evidence" value="ECO:0007669"/>
    <property type="project" value="InterPro"/>
</dbReference>
<feature type="domain" description="ABC transmembrane type-1" evidence="7">
    <location>
        <begin position="182"/>
        <end position="377"/>
    </location>
</feature>
<feature type="transmembrane region" description="Helical" evidence="6">
    <location>
        <begin position="217"/>
        <end position="241"/>
    </location>
</feature>
<feature type="transmembrane region" description="Helical" evidence="6">
    <location>
        <begin position="48"/>
        <end position="67"/>
    </location>
</feature>
<feature type="transmembrane region" description="Helical" evidence="6">
    <location>
        <begin position="182"/>
        <end position="205"/>
    </location>
</feature>
<feature type="transmembrane region" description="Helical" evidence="6">
    <location>
        <begin position="7"/>
        <end position="28"/>
    </location>
</feature>
<dbReference type="InterPro" id="IPR035906">
    <property type="entry name" value="MetI-like_sf"/>
</dbReference>
<keyword evidence="4 6" id="KW-1133">Transmembrane helix</keyword>
<dbReference type="PANTHER" id="PTHR30177:SF30">
    <property type="entry name" value="GLYCINE BETAINE UPTAKE SYSTEM PERMEASE PROTEIN YEHY"/>
    <property type="match status" value="1"/>
</dbReference>